<evidence type="ECO:0000313" key="4">
    <source>
        <dbReference type="Proteomes" id="UP000593892"/>
    </source>
</evidence>
<sequence length="305" mass="33744">MQTLWGQIAVADAHVHFFSRSFLRQLAVQKGGSATPSDLCVTLGWEPPPETAEQCAAQWAAELVRNDVSQAALIASLPGEEDSVMAAVAAIPGRFFGWFFLNPMAPDARDRCERGFRNGLKAVCLLPAMHNYSLGDVRVEEIFRTAANCRGTVFVHCGVLSVGFRQRLGLPCPFDMRYSNPLDLHPLALKYPAVNIVIPHFGAGFFREALMLADMCPNVYMDTSSSNAWTRYLTPPPTLEQIFRQALAVVGPRRLLFGTDSSYFPRGWHKLVFDDQVNALWKVGIRGDDAADILGGNLRSLMRGR</sequence>
<feature type="domain" description="Amidohydrolase-related" evidence="2">
    <location>
        <begin position="12"/>
        <end position="297"/>
    </location>
</feature>
<keyword evidence="3" id="KW-0378">Hydrolase</keyword>
<dbReference type="PANTHER" id="PTHR21240">
    <property type="entry name" value="2-AMINO-3-CARBOXYLMUCONATE-6-SEMIALDEHYDE DECARBOXYLASE"/>
    <property type="match status" value="1"/>
</dbReference>
<dbReference type="GO" id="GO:0016787">
    <property type="term" value="F:hydrolase activity"/>
    <property type="evidence" value="ECO:0007669"/>
    <property type="project" value="UniProtKB-KW"/>
</dbReference>
<evidence type="ECO:0000313" key="3">
    <source>
        <dbReference type="EMBL" id="QOY89785.1"/>
    </source>
</evidence>
<protein>
    <submittedName>
        <fullName evidence="3">Amidohydrolase family protein</fullName>
    </submittedName>
</protein>
<dbReference type="Proteomes" id="UP000593892">
    <property type="component" value="Chromosome"/>
</dbReference>
<dbReference type="SUPFAM" id="SSF51556">
    <property type="entry name" value="Metallo-dependent hydrolases"/>
    <property type="match status" value="1"/>
</dbReference>
<dbReference type="KEGG" id="pfer:IRI77_07485"/>
<dbReference type="InterPro" id="IPR032465">
    <property type="entry name" value="ACMSD"/>
</dbReference>
<accession>A0A7S7SN72</accession>
<dbReference type="InterPro" id="IPR006680">
    <property type="entry name" value="Amidohydro-rel"/>
</dbReference>
<dbReference type="GO" id="GO:0016831">
    <property type="term" value="F:carboxy-lyase activity"/>
    <property type="evidence" value="ECO:0007669"/>
    <property type="project" value="InterPro"/>
</dbReference>
<proteinExistence type="predicted"/>
<dbReference type="Gene3D" id="3.20.20.140">
    <property type="entry name" value="Metal-dependent hydrolases"/>
    <property type="match status" value="1"/>
</dbReference>
<gene>
    <name evidence="3" type="ORF">IRI77_07485</name>
</gene>
<dbReference type="EMBL" id="CP063849">
    <property type="protein sequence ID" value="QOY89785.1"/>
    <property type="molecule type" value="Genomic_DNA"/>
</dbReference>
<dbReference type="GO" id="GO:0019748">
    <property type="term" value="P:secondary metabolic process"/>
    <property type="evidence" value="ECO:0007669"/>
    <property type="project" value="TreeGrafter"/>
</dbReference>
<organism evidence="3 4">
    <name type="scientific">Paludibaculum fermentans</name>
    <dbReference type="NCBI Taxonomy" id="1473598"/>
    <lineage>
        <taxon>Bacteria</taxon>
        <taxon>Pseudomonadati</taxon>
        <taxon>Acidobacteriota</taxon>
        <taxon>Terriglobia</taxon>
        <taxon>Bryobacterales</taxon>
        <taxon>Bryobacteraceae</taxon>
        <taxon>Paludibaculum</taxon>
    </lineage>
</organism>
<dbReference type="Pfam" id="PF04909">
    <property type="entry name" value="Amidohydro_2"/>
    <property type="match status" value="1"/>
</dbReference>
<evidence type="ECO:0000259" key="2">
    <source>
        <dbReference type="Pfam" id="PF04909"/>
    </source>
</evidence>
<dbReference type="GO" id="GO:0005737">
    <property type="term" value="C:cytoplasm"/>
    <property type="evidence" value="ECO:0007669"/>
    <property type="project" value="TreeGrafter"/>
</dbReference>
<dbReference type="RefSeq" id="WP_194451447.1">
    <property type="nucleotide sequence ID" value="NZ_CP063849.1"/>
</dbReference>
<keyword evidence="1" id="KW-0456">Lyase</keyword>
<dbReference type="PANTHER" id="PTHR21240:SF28">
    <property type="entry name" value="ISO-OROTATE DECARBOXYLASE (EUROFUNG)"/>
    <property type="match status" value="1"/>
</dbReference>
<name>A0A7S7SN72_PALFE</name>
<reference evidence="3 4" key="1">
    <citation type="submission" date="2020-10" db="EMBL/GenBank/DDBJ databases">
        <title>Complete genome sequence of Paludibaculum fermentans P105T, a facultatively anaerobic acidobacterium capable of dissimilatory Fe(III) reduction.</title>
        <authorList>
            <person name="Dedysh S.N."/>
            <person name="Beletsky A.V."/>
            <person name="Kulichevskaya I.S."/>
            <person name="Mardanov A.V."/>
            <person name="Ravin N.V."/>
        </authorList>
    </citation>
    <scope>NUCLEOTIDE SEQUENCE [LARGE SCALE GENOMIC DNA]</scope>
    <source>
        <strain evidence="3 4">P105</strain>
    </source>
</reference>
<dbReference type="AlphaFoldDB" id="A0A7S7SN72"/>
<evidence type="ECO:0000256" key="1">
    <source>
        <dbReference type="ARBA" id="ARBA00023239"/>
    </source>
</evidence>
<keyword evidence="4" id="KW-1185">Reference proteome</keyword>
<dbReference type="InterPro" id="IPR032466">
    <property type="entry name" value="Metal_Hydrolase"/>
</dbReference>